<comment type="caution">
    <text evidence="3">The sequence shown here is derived from an EMBL/GenBank/DDBJ whole genome shotgun (WGS) entry which is preliminary data.</text>
</comment>
<evidence type="ECO:0000313" key="3">
    <source>
        <dbReference type="EMBL" id="OGM59886.1"/>
    </source>
</evidence>
<dbReference type="InterPro" id="IPR000056">
    <property type="entry name" value="Ribul_P_3_epim-like"/>
</dbReference>
<evidence type="ECO:0000256" key="2">
    <source>
        <dbReference type="ARBA" id="ARBA00023235"/>
    </source>
</evidence>
<keyword evidence="1" id="KW-0479">Metal-binding</keyword>
<dbReference type="AlphaFoldDB" id="A0A1F8B759"/>
<dbReference type="Gene3D" id="3.20.20.70">
    <property type="entry name" value="Aldolase class I"/>
    <property type="match status" value="1"/>
</dbReference>
<dbReference type="InterPro" id="IPR011060">
    <property type="entry name" value="RibuloseP-bd_barrel"/>
</dbReference>
<dbReference type="GO" id="GO:0005975">
    <property type="term" value="P:carbohydrate metabolic process"/>
    <property type="evidence" value="ECO:0007669"/>
    <property type="project" value="InterPro"/>
</dbReference>
<dbReference type="PANTHER" id="PTHR11749">
    <property type="entry name" value="RIBULOSE-5-PHOSPHATE-3-EPIMERASE"/>
    <property type="match status" value="1"/>
</dbReference>
<dbReference type="Pfam" id="PF00834">
    <property type="entry name" value="Ribul_P_3_epim"/>
    <property type="match status" value="1"/>
</dbReference>
<name>A0A1F8B759_9BACT</name>
<dbReference type="STRING" id="1802517.A2892_02790"/>
<evidence type="ECO:0008006" key="5">
    <source>
        <dbReference type="Google" id="ProtNLM"/>
    </source>
</evidence>
<reference evidence="3 4" key="1">
    <citation type="journal article" date="2016" name="Nat. Commun.">
        <title>Thousands of microbial genomes shed light on interconnected biogeochemical processes in an aquifer system.</title>
        <authorList>
            <person name="Anantharaman K."/>
            <person name="Brown C.T."/>
            <person name="Hug L.A."/>
            <person name="Sharon I."/>
            <person name="Castelle C.J."/>
            <person name="Probst A.J."/>
            <person name="Thomas B.C."/>
            <person name="Singh A."/>
            <person name="Wilkins M.J."/>
            <person name="Karaoz U."/>
            <person name="Brodie E.L."/>
            <person name="Williams K.H."/>
            <person name="Hubbard S.S."/>
            <person name="Banfield J.F."/>
        </authorList>
    </citation>
    <scope>NUCLEOTIDE SEQUENCE [LARGE SCALE GENOMIC DNA]</scope>
</reference>
<protein>
    <recommendedName>
        <fullName evidence="5">Ribulose-phosphate 3-epimerase</fullName>
    </recommendedName>
</protein>
<keyword evidence="2" id="KW-0413">Isomerase</keyword>
<accession>A0A1F8B759</accession>
<proteinExistence type="predicted"/>
<gene>
    <name evidence="3" type="ORF">A2892_02790</name>
</gene>
<dbReference type="Proteomes" id="UP000176404">
    <property type="component" value="Unassembled WGS sequence"/>
</dbReference>
<dbReference type="SUPFAM" id="SSF51366">
    <property type="entry name" value="Ribulose-phoshate binding barrel"/>
    <property type="match status" value="1"/>
</dbReference>
<dbReference type="GO" id="GO:0016857">
    <property type="term" value="F:racemase and epimerase activity, acting on carbohydrates and derivatives"/>
    <property type="evidence" value="ECO:0007669"/>
    <property type="project" value="InterPro"/>
</dbReference>
<dbReference type="EMBL" id="MGHD01000012">
    <property type="protein sequence ID" value="OGM59886.1"/>
    <property type="molecule type" value="Genomic_DNA"/>
</dbReference>
<sequence>MIDIIPSILTNDPKELREMLTRCKGVVKRVSIDIIDGKFVNNKTVDPSFLSNLDTNLKIDYQLMVLEPINWIKRCVRGQADRIIGHIEKMSNQAEFIAKVQEAKVSTGLALDIATPVARLDATILNELDVILLMAVPSGFGGHSFDQRVLEKINRLAEVRAEKKRVFKIHVDGGITSESIYNVYRLGANEVSVGRLLFAGDLAENIKRFRKVAYKID</sequence>
<dbReference type="InterPro" id="IPR013785">
    <property type="entry name" value="Aldolase_TIM"/>
</dbReference>
<organism evidence="3 4">
    <name type="scientific">Candidatus Woesebacteria bacterium RIFCSPLOWO2_01_FULL_39_10b</name>
    <dbReference type="NCBI Taxonomy" id="1802517"/>
    <lineage>
        <taxon>Bacteria</taxon>
        <taxon>Candidatus Woeseibacteriota</taxon>
    </lineage>
</organism>
<evidence type="ECO:0000256" key="1">
    <source>
        <dbReference type="ARBA" id="ARBA00022723"/>
    </source>
</evidence>
<dbReference type="GO" id="GO:0046872">
    <property type="term" value="F:metal ion binding"/>
    <property type="evidence" value="ECO:0007669"/>
    <property type="project" value="UniProtKB-KW"/>
</dbReference>
<evidence type="ECO:0000313" key="4">
    <source>
        <dbReference type="Proteomes" id="UP000176404"/>
    </source>
</evidence>